<dbReference type="PANTHER" id="PTHR46949">
    <property type="entry name" value="LEUCINE REPEAT ADAPTER PROTEIN 25"/>
    <property type="match status" value="1"/>
</dbReference>
<feature type="compositionally biased region" description="Low complexity" evidence="2">
    <location>
        <begin position="217"/>
        <end position="232"/>
    </location>
</feature>
<feature type="compositionally biased region" description="Acidic residues" evidence="2">
    <location>
        <begin position="379"/>
        <end position="395"/>
    </location>
</feature>
<dbReference type="RefSeq" id="XP_030370269.1">
    <property type="nucleotide sequence ID" value="XM_030514409.1"/>
</dbReference>
<feature type="region of interest" description="Disordered" evidence="2">
    <location>
        <begin position="379"/>
        <end position="519"/>
    </location>
</feature>
<dbReference type="InterPro" id="IPR039499">
    <property type="entry name" value="LURA1/LRA25"/>
</dbReference>
<protein>
    <submittedName>
        <fullName evidence="4">Uncharacterized protein</fullName>
    </submittedName>
</protein>
<feature type="region of interest" description="Disordered" evidence="2">
    <location>
        <begin position="215"/>
        <end position="259"/>
    </location>
</feature>
<keyword evidence="3" id="KW-1185">Reference proteome</keyword>
<proteinExistence type="inferred from homology"/>
<dbReference type="GeneID" id="115620913"/>
<name>A0A6J2T2R6_DROLE</name>
<evidence type="ECO:0000313" key="4">
    <source>
        <dbReference type="RefSeq" id="XP_030370269.1"/>
    </source>
</evidence>
<feature type="compositionally biased region" description="Low complexity" evidence="2">
    <location>
        <begin position="404"/>
        <end position="414"/>
    </location>
</feature>
<dbReference type="AlphaFoldDB" id="A0A6J2T2R6"/>
<dbReference type="Pfam" id="PF14854">
    <property type="entry name" value="LURAP"/>
    <property type="match status" value="1"/>
</dbReference>
<feature type="compositionally biased region" description="Low complexity" evidence="2">
    <location>
        <begin position="461"/>
        <end position="492"/>
    </location>
</feature>
<reference evidence="4" key="1">
    <citation type="submission" date="2025-08" db="UniProtKB">
        <authorList>
            <consortium name="RefSeq"/>
        </authorList>
    </citation>
    <scope>IDENTIFICATION</scope>
    <source>
        <strain evidence="4">11010-0011.00</strain>
        <tissue evidence="4">Whole body</tissue>
    </source>
</reference>
<evidence type="ECO:0000256" key="1">
    <source>
        <dbReference type="ARBA" id="ARBA00038125"/>
    </source>
</evidence>
<comment type="similarity">
    <text evidence="1">Belongs to the FAM89 family.</text>
</comment>
<dbReference type="Proteomes" id="UP000504634">
    <property type="component" value="Unplaced"/>
</dbReference>
<feature type="compositionally biased region" description="Polar residues" evidence="2">
    <location>
        <begin position="438"/>
        <end position="449"/>
    </location>
</feature>
<gene>
    <name evidence="4" type="primary">LOC115620913</name>
</gene>
<organism evidence="3 4">
    <name type="scientific">Drosophila lebanonensis</name>
    <name type="common">Fruit fly</name>
    <name type="synonym">Scaptodrosophila lebanonensis</name>
    <dbReference type="NCBI Taxonomy" id="7225"/>
    <lineage>
        <taxon>Eukaryota</taxon>
        <taxon>Metazoa</taxon>
        <taxon>Ecdysozoa</taxon>
        <taxon>Arthropoda</taxon>
        <taxon>Hexapoda</taxon>
        <taxon>Insecta</taxon>
        <taxon>Pterygota</taxon>
        <taxon>Neoptera</taxon>
        <taxon>Endopterygota</taxon>
        <taxon>Diptera</taxon>
        <taxon>Brachycera</taxon>
        <taxon>Muscomorpha</taxon>
        <taxon>Ephydroidea</taxon>
        <taxon>Drosophilidae</taxon>
        <taxon>Scaptodrosophila</taxon>
    </lineage>
</organism>
<evidence type="ECO:0000313" key="3">
    <source>
        <dbReference type="Proteomes" id="UP000504634"/>
    </source>
</evidence>
<evidence type="ECO:0000256" key="2">
    <source>
        <dbReference type="SAM" id="MobiDB-lite"/>
    </source>
</evidence>
<dbReference type="PANTHER" id="PTHR46949:SF1">
    <property type="entry name" value="AT07979P2"/>
    <property type="match status" value="1"/>
</dbReference>
<sequence>MFIFPILFMQTIITNVISRFKRTFKTHIMSEDLDELFLSPIPAPTARELQQCILFGFRRRLYPGQILEECRSAFGPFAPSAQYVSQWYQRFQDGIFTIEDAEIDGDPDQAAWCGRTPTTCSDYDDNHEHEVGLDQLPLVIQNDCDDSDEEDEEDDDSYGSDGNVIGYWRGYGYLGPKRSVMSISGLPPLPKSLSGFNKLLGSDSGLLSDVDAQLEHNNNSNNNKENDSSSGNKLAIQKDSDNNNSNNQQLPAKDSDDNVNDKSAALALKATASNANESENTTSAVAPTTAIATATITAANTTTTGATTTSANSSPVKAATTAATSPAPLATNGSTLDAQLATLRKEMYGLRQLDLSLLSQLWALNDSIQEFRTMIEEQEMDEDDDDVDDEDDVDEQGNRRHHSPTPSSYDSVSSDGGGAETAETAEPVKRLGTIPKVITTQPKLSNETIPKQQQPPPPPQQQQQHQRQPVAVKPQQQQPLVSEVKPVPRMRSAPPPPPSAIATGVISTARKPTAPPRPT</sequence>
<accession>A0A6J2T2R6</accession>